<gene>
    <name evidence="1" type="ORF">AVEN_60841_1</name>
</gene>
<evidence type="ECO:0000313" key="1">
    <source>
        <dbReference type="EMBL" id="GBN08860.1"/>
    </source>
</evidence>
<keyword evidence="2" id="KW-1185">Reference proteome</keyword>
<feature type="non-terminal residue" evidence="1">
    <location>
        <position position="1"/>
    </location>
</feature>
<organism evidence="1 2">
    <name type="scientific">Araneus ventricosus</name>
    <name type="common">Orbweaver spider</name>
    <name type="synonym">Epeira ventricosa</name>
    <dbReference type="NCBI Taxonomy" id="182803"/>
    <lineage>
        <taxon>Eukaryota</taxon>
        <taxon>Metazoa</taxon>
        <taxon>Ecdysozoa</taxon>
        <taxon>Arthropoda</taxon>
        <taxon>Chelicerata</taxon>
        <taxon>Arachnida</taxon>
        <taxon>Araneae</taxon>
        <taxon>Araneomorphae</taxon>
        <taxon>Entelegynae</taxon>
        <taxon>Araneoidea</taxon>
        <taxon>Araneidae</taxon>
        <taxon>Araneus</taxon>
    </lineage>
</organism>
<dbReference type="Proteomes" id="UP000499080">
    <property type="component" value="Unassembled WGS sequence"/>
</dbReference>
<evidence type="ECO:0000313" key="2">
    <source>
        <dbReference type="Proteomes" id="UP000499080"/>
    </source>
</evidence>
<protein>
    <submittedName>
        <fullName evidence="1">Uncharacterized protein</fullName>
    </submittedName>
</protein>
<name>A0A4Y2L3L5_ARAVE</name>
<dbReference type="EMBL" id="BGPR01005299">
    <property type="protein sequence ID" value="GBN08860.1"/>
    <property type="molecule type" value="Genomic_DNA"/>
</dbReference>
<dbReference type="AlphaFoldDB" id="A0A4Y2L3L5"/>
<accession>A0A4Y2L3L5</accession>
<reference evidence="1 2" key="1">
    <citation type="journal article" date="2019" name="Sci. Rep.">
        <title>Orb-weaving spider Araneus ventricosus genome elucidates the spidroin gene catalogue.</title>
        <authorList>
            <person name="Kono N."/>
            <person name="Nakamura H."/>
            <person name="Ohtoshi R."/>
            <person name="Moran D.A.P."/>
            <person name="Shinohara A."/>
            <person name="Yoshida Y."/>
            <person name="Fujiwara M."/>
            <person name="Mori M."/>
            <person name="Tomita M."/>
            <person name="Arakawa K."/>
        </authorList>
    </citation>
    <scope>NUCLEOTIDE SEQUENCE [LARGE SCALE GENOMIC DNA]</scope>
</reference>
<proteinExistence type="predicted"/>
<comment type="caution">
    <text evidence="1">The sequence shown here is derived from an EMBL/GenBank/DDBJ whole genome shotgun (WGS) entry which is preliminary data.</text>
</comment>
<sequence length="112" mass="13182">RVTVIYKQNFPEFEAYSQSIEIAYTKRELPFFRLRPRWPSSKVSALGVETPRFETRFHCISVVYWARFTLNHTWVAKRPPIVVVRKFGEWGASTGVVSVTCLRFKIMRSIPK</sequence>